<dbReference type="EMBL" id="JACSDI010000004">
    <property type="protein sequence ID" value="MCG9964007.1"/>
    <property type="molecule type" value="Genomic_DNA"/>
</dbReference>
<evidence type="ECO:0000256" key="5">
    <source>
        <dbReference type="ARBA" id="ARBA00022759"/>
    </source>
</evidence>
<dbReference type="RefSeq" id="WP_240130675.1">
    <property type="nucleotide sequence ID" value="NZ_JACSDI010000004.1"/>
</dbReference>
<keyword evidence="6" id="KW-0378">Hydrolase</keyword>
<gene>
    <name evidence="9" type="ORF">H9J30_08790</name>
</gene>
<feature type="domain" description="Replication gene A protein-like" evidence="8">
    <location>
        <begin position="158"/>
        <end position="428"/>
    </location>
</feature>
<evidence type="ECO:0000256" key="7">
    <source>
        <dbReference type="SAM" id="MobiDB-lite"/>
    </source>
</evidence>
<keyword evidence="10" id="KW-1185">Reference proteome</keyword>
<comment type="function">
    <text evidence="1">Possible endonuclease which induces a single-strand cut and initiates DNA replication.</text>
</comment>
<keyword evidence="3" id="KW-0235">DNA replication</keyword>
<dbReference type="InterPro" id="IPR008766">
    <property type="entry name" value="Replication_gene_A-like"/>
</dbReference>
<proteinExistence type="inferred from homology"/>
<feature type="region of interest" description="Disordered" evidence="7">
    <location>
        <begin position="763"/>
        <end position="788"/>
    </location>
</feature>
<accession>A0ABS9QUV8</accession>
<protein>
    <submittedName>
        <fullName evidence="9">Replication endonuclease</fullName>
    </submittedName>
</protein>
<comment type="caution">
    <text evidence="9">The sequence shown here is derived from an EMBL/GenBank/DDBJ whole genome shotgun (WGS) entry which is preliminary data.</text>
</comment>
<organism evidence="9 10">
    <name type="scientific">Shewanella cutis</name>
    <dbReference type="NCBI Taxonomy" id="2766780"/>
    <lineage>
        <taxon>Bacteria</taxon>
        <taxon>Pseudomonadati</taxon>
        <taxon>Pseudomonadota</taxon>
        <taxon>Gammaproteobacteria</taxon>
        <taxon>Alteromonadales</taxon>
        <taxon>Shewanellaceae</taxon>
        <taxon>Shewanella</taxon>
    </lineage>
</organism>
<evidence type="ECO:0000256" key="6">
    <source>
        <dbReference type="ARBA" id="ARBA00022801"/>
    </source>
</evidence>
<evidence type="ECO:0000259" key="8">
    <source>
        <dbReference type="Pfam" id="PF05840"/>
    </source>
</evidence>
<keyword evidence="5 9" id="KW-0255">Endonuclease</keyword>
<dbReference type="Proteomes" id="UP000829384">
    <property type="component" value="Unassembled WGS sequence"/>
</dbReference>
<reference evidence="9 10" key="1">
    <citation type="submission" date="2020-08" db="EMBL/GenBank/DDBJ databases">
        <title>Whole genome sequence of Shewanella sp strain PS-2.</title>
        <authorList>
            <person name="Das S.K."/>
        </authorList>
    </citation>
    <scope>NUCLEOTIDE SEQUENCE [LARGE SCALE GENOMIC DNA]</scope>
    <source>
        <strain evidence="9 10">PS-2</strain>
    </source>
</reference>
<evidence type="ECO:0000256" key="2">
    <source>
        <dbReference type="ARBA" id="ARBA00009260"/>
    </source>
</evidence>
<comment type="similarity">
    <text evidence="2">Belongs to the phage GPA family.</text>
</comment>
<evidence type="ECO:0000313" key="10">
    <source>
        <dbReference type="Proteomes" id="UP000829384"/>
    </source>
</evidence>
<evidence type="ECO:0000256" key="4">
    <source>
        <dbReference type="ARBA" id="ARBA00022722"/>
    </source>
</evidence>
<evidence type="ECO:0000256" key="1">
    <source>
        <dbReference type="ARBA" id="ARBA00003293"/>
    </source>
</evidence>
<sequence>MTHDDLIRKAAINTAAIFTTPHAITDLNWAVKTVIDLPEDVAVTLFREYCRKRRALNLGRSANIWLRKRCASLRQIMQQFPIPIYHLKTEDRRADIAREWADRCLSVLNNMTQFGTVQVDALELLKAVKEPADQWHFCPALPDLKNYAAQKAAGVFDASPVMYNLIAGALARLTDENWWQRKLNKAYGHYEEHIAIIVGKVRSGVSPYVSNHAYKQYQARKRANAAWLNSMMVVNEEHGIELTLADAVAASIANPEVRRAELMVRMRGFEELAVEGGYVGEFYTWTAPSKFHSYGKSKKGKTYSNKRYSGVTPKDTQRYLCGQWAKARAAFAREDIEVFGFRVVEPHHDATPHWHLLLFFKPAQLRLARSIMRRYALQDDKAELAPPKGKRGTNFQGYRPRFDFKTIDPAKGSATGYIAKYIAKNIDGHMVDDDYEAETDGKQGAQNVAAWASKWNIRQFQQIGGPSVTVWRELRRLRDEIDFDDAVELARKASDGNTSTHWARYVEAMGGVFCRRDERPVQLAKVCHEGANVYGEDVLKIMGVMSLENHTSINTRLDGWQIRAPQAATEPPSADERAFDRALDVAFDFDCALDVRSGDNRAPWSSDNNCTQTIKTQGKIANEIKTADWLLIQEAKKLGIDADNLKRLRAGAVIDNLVGDSHQFVRLRNGHLIVSRKPLVAVDTTANQNDWDDPALNYHLEAMQRAQDKDLDAILRAQAWRVLDGDRDVENWIADMPPATAKRALKQLEAIVELHRQDRYASPGVYAPTEKPASIHDSINEWDNDEPI</sequence>
<name>A0ABS9QUV8_9GAMM</name>
<evidence type="ECO:0000256" key="3">
    <source>
        <dbReference type="ARBA" id="ARBA00022705"/>
    </source>
</evidence>
<keyword evidence="4" id="KW-0540">Nuclease</keyword>
<dbReference type="Pfam" id="PF05840">
    <property type="entry name" value="Phage_GPA"/>
    <property type="match status" value="1"/>
</dbReference>
<dbReference type="GO" id="GO:0004519">
    <property type="term" value="F:endonuclease activity"/>
    <property type="evidence" value="ECO:0007669"/>
    <property type="project" value="UniProtKB-KW"/>
</dbReference>
<evidence type="ECO:0000313" key="9">
    <source>
        <dbReference type="EMBL" id="MCG9964007.1"/>
    </source>
</evidence>